<dbReference type="InterPro" id="IPR039008">
    <property type="entry name" value="IF_rod_dom"/>
</dbReference>
<comment type="similarity">
    <text evidence="4">Belongs to the intermediate filament family.</text>
</comment>
<dbReference type="GO" id="GO:0005882">
    <property type="term" value="C:intermediate filament"/>
    <property type="evidence" value="ECO:0007669"/>
    <property type="project" value="UniProtKB-KW"/>
</dbReference>
<evidence type="ECO:0000256" key="5">
    <source>
        <dbReference type="SAM" id="Coils"/>
    </source>
</evidence>
<evidence type="ECO:0000259" key="6">
    <source>
        <dbReference type="PROSITE" id="PS51842"/>
    </source>
</evidence>
<sequence length="431" mass="48357">MTSECSPMCCSSESCARASECAFASTCSVETTCLPSTPATSRCQTPSFLSRSRLPTGCLTPCYFAGNCNTLCLVGNCAWYEDGVFNSSEKETMQFLNDRLANYLEKVRGLEEMNAELECRIREQCEEDIPLVCLDYQRYFNTIEELQQKILCTKAENSRLAVQLDNCKLAADDFRSKYESELSLRQLVETDIGGLRGILHELTLCKADLEAHVESLKEDLLCLKKNHQEEVNLLHGQLGDQLSVELDTAPTIDLNRVLDEMRCQYETVLANNHRDVEESFAVQTEELNQQQLCIAKQLQGCQTEILELKCTANALEIELQAQQSLTESLECTVAETEAQYSTQLAQMQCLIDHVEAQLAEIRCDLERQNQECKLLLDTKAQLECEINTYRGLLESEDSRLPCNPCPAVSTSSNTCEPCSAYVICTVENCCT</sequence>
<dbReference type="GeneID" id="102746518"/>
<keyword evidence="1" id="KW-0416">Keratin</keyword>
<dbReference type="InterPro" id="IPR002957">
    <property type="entry name" value="Keratin_I"/>
</dbReference>
<dbReference type="FunFam" id="1.20.5.1160:FF:000002">
    <property type="entry name" value="Type I keratin 10"/>
    <property type="match status" value="1"/>
</dbReference>
<dbReference type="PROSITE" id="PS00226">
    <property type="entry name" value="IF_ROD_1"/>
    <property type="match status" value="1"/>
</dbReference>
<gene>
    <name evidence="8" type="primary">KRT40</name>
</gene>
<feature type="coiled-coil region" evidence="5">
    <location>
        <begin position="298"/>
        <end position="385"/>
    </location>
</feature>
<dbReference type="PROSITE" id="PS51842">
    <property type="entry name" value="IF_ROD_2"/>
    <property type="match status" value="1"/>
</dbReference>
<evidence type="ECO:0000313" key="7">
    <source>
        <dbReference type="Proteomes" id="UP000245341"/>
    </source>
</evidence>
<dbReference type="Gene3D" id="1.20.5.170">
    <property type="match status" value="1"/>
</dbReference>
<reference evidence="8" key="1">
    <citation type="submission" date="2025-08" db="UniProtKB">
        <authorList>
            <consortium name="RefSeq"/>
        </authorList>
    </citation>
    <scope>IDENTIFICATION</scope>
    <source>
        <tissue evidence="8">Liver</tissue>
    </source>
</reference>
<dbReference type="STRING" id="9713.A0A2U3YNA9"/>
<organism evidence="7 8">
    <name type="scientific">Leptonychotes weddellii</name>
    <name type="common">Weddell seal</name>
    <name type="synonym">Otaria weddellii</name>
    <dbReference type="NCBI Taxonomy" id="9713"/>
    <lineage>
        <taxon>Eukaryota</taxon>
        <taxon>Metazoa</taxon>
        <taxon>Chordata</taxon>
        <taxon>Craniata</taxon>
        <taxon>Vertebrata</taxon>
        <taxon>Euteleostomi</taxon>
        <taxon>Mammalia</taxon>
        <taxon>Eutheria</taxon>
        <taxon>Laurasiatheria</taxon>
        <taxon>Carnivora</taxon>
        <taxon>Caniformia</taxon>
        <taxon>Pinnipedia</taxon>
        <taxon>Phocidae</taxon>
        <taxon>Monachinae</taxon>
        <taxon>Lobodontini</taxon>
        <taxon>Leptonychotes</taxon>
    </lineage>
</organism>
<dbReference type="Gene3D" id="1.20.5.500">
    <property type="entry name" value="Single helix bin"/>
    <property type="match status" value="1"/>
</dbReference>
<feature type="domain" description="IF rod" evidence="6">
    <location>
        <begin position="89"/>
        <end position="400"/>
    </location>
</feature>
<accession>A0A2U3YNA9</accession>
<dbReference type="Gene3D" id="1.20.5.1160">
    <property type="entry name" value="Vasodilator-stimulated phosphoprotein"/>
    <property type="match status" value="1"/>
</dbReference>
<feature type="coiled-coil region" evidence="5">
    <location>
        <begin position="86"/>
        <end position="163"/>
    </location>
</feature>
<proteinExistence type="inferred from homology"/>
<dbReference type="AlphaFoldDB" id="A0A2U3YNA9"/>
<evidence type="ECO:0000256" key="4">
    <source>
        <dbReference type="RuleBase" id="RU000685"/>
    </source>
</evidence>
<keyword evidence="3 5" id="KW-0175">Coiled coil</keyword>
<dbReference type="GO" id="GO:0005198">
    <property type="term" value="F:structural molecule activity"/>
    <property type="evidence" value="ECO:0007669"/>
    <property type="project" value="InterPro"/>
</dbReference>
<protein>
    <submittedName>
        <fullName evidence="8">Keratin, type I cytoskeletal 40</fullName>
    </submittedName>
</protein>
<dbReference type="OrthoDB" id="2441647at2759"/>
<dbReference type="PRINTS" id="PR01248">
    <property type="entry name" value="TYPE1KERATIN"/>
</dbReference>
<dbReference type="PANTHER" id="PTHR23239">
    <property type="entry name" value="INTERMEDIATE FILAMENT"/>
    <property type="match status" value="1"/>
</dbReference>
<dbReference type="Proteomes" id="UP000245341">
    <property type="component" value="Unplaced"/>
</dbReference>
<dbReference type="SUPFAM" id="SSF64593">
    <property type="entry name" value="Intermediate filament protein, coiled coil region"/>
    <property type="match status" value="2"/>
</dbReference>
<keyword evidence="2 4" id="KW-0403">Intermediate filament</keyword>
<dbReference type="FunFam" id="1.20.5.170:FF:000002">
    <property type="entry name" value="Type I keratin KA11"/>
    <property type="match status" value="1"/>
</dbReference>
<dbReference type="SMART" id="SM01391">
    <property type="entry name" value="Filament"/>
    <property type="match status" value="1"/>
</dbReference>
<dbReference type="InterPro" id="IPR018039">
    <property type="entry name" value="IF_conserved"/>
</dbReference>
<dbReference type="GO" id="GO:0030855">
    <property type="term" value="P:epithelial cell differentiation"/>
    <property type="evidence" value="ECO:0007669"/>
    <property type="project" value="TreeGrafter"/>
</dbReference>
<dbReference type="RefSeq" id="XP_006745210.1">
    <property type="nucleotide sequence ID" value="XM_006745147.2"/>
</dbReference>
<feature type="coiled-coil region" evidence="5">
    <location>
        <begin position="199"/>
        <end position="226"/>
    </location>
</feature>
<dbReference type="CTD" id="125115"/>
<dbReference type="PANTHER" id="PTHR23239:SF90">
    <property type="entry name" value="KERATIN, TYPE I CYTOSKELETAL 40"/>
    <property type="match status" value="1"/>
</dbReference>
<dbReference type="Pfam" id="PF00038">
    <property type="entry name" value="Filament"/>
    <property type="match status" value="1"/>
</dbReference>
<evidence type="ECO:0000256" key="3">
    <source>
        <dbReference type="ARBA" id="ARBA00023054"/>
    </source>
</evidence>
<evidence type="ECO:0000256" key="1">
    <source>
        <dbReference type="ARBA" id="ARBA00022744"/>
    </source>
</evidence>
<name>A0A2U3YNA9_LEPWE</name>
<evidence type="ECO:0000256" key="2">
    <source>
        <dbReference type="ARBA" id="ARBA00022754"/>
    </source>
</evidence>
<dbReference type="KEGG" id="lww:102746518"/>
<evidence type="ECO:0000313" key="8">
    <source>
        <dbReference type="RefSeq" id="XP_006745210.1"/>
    </source>
</evidence>
<dbReference type="GO" id="GO:0045109">
    <property type="term" value="P:intermediate filament organization"/>
    <property type="evidence" value="ECO:0007669"/>
    <property type="project" value="TreeGrafter"/>
</dbReference>
<keyword evidence="7" id="KW-1185">Reference proteome</keyword>